<comment type="caution">
    <text evidence="1">The sequence shown here is derived from an EMBL/GenBank/DDBJ whole genome shotgun (WGS) entry which is preliminary data.</text>
</comment>
<proteinExistence type="predicted"/>
<evidence type="ECO:0000313" key="1">
    <source>
        <dbReference type="EMBL" id="KAI3729944.1"/>
    </source>
</evidence>
<keyword evidence="2" id="KW-1185">Reference proteome</keyword>
<name>A0ACB9C6L2_ARCLA</name>
<protein>
    <submittedName>
        <fullName evidence="1">Uncharacterized protein</fullName>
    </submittedName>
</protein>
<dbReference type="EMBL" id="CM042051">
    <property type="protein sequence ID" value="KAI3729944.1"/>
    <property type="molecule type" value="Genomic_DNA"/>
</dbReference>
<organism evidence="1 2">
    <name type="scientific">Arctium lappa</name>
    <name type="common">Greater burdock</name>
    <name type="synonym">Lappa major</name>
    <dbReference type="NCBI Taxonomy" id="4217"/>
    <lineage>
        <taxon>Eukaryota</taxon>
        <taxon>Viridiplantae</taxon>
        <taxon>Streptophyta</taxon>
        <taxon>Embryophyta</taxon>
        <taxon>Tracheophyta</taxon>
        <taxon>Spermatophyta</taxon>
        <taxon>Magnoliopsida</taxon>
        <taxon>eudicotyledons</taxon>
        <taxon>Gunneridae</taxon>
        <taxon>Pentapetalae</taxon>
        <taxon>asterids</taxon>
        <taxon>campanulids</taxon>
        <taxon>Asterales</taxon>
        <taxon>Asteraceae</taxon>
        <taxon>Carduoideae</taxon>
        <taxon>Cardueae</taxon>
        <taxon>Arctiinae</taxon>
        <taxon>Arctium</taxon>
    </lineage>
</organism>
<accession>A0ACB9C6L2</accession>
<sequence length="87" mass="10085">MLIWLDLFSYSRTRVLFLLPLSLSSSHCKVELLSPFEVWLISLSILFGTTIMAQRTRSWNYFNLLCTTFIAQSTTILVPCEFRCQTA</sequence>
<gene>
    <name evidence="1" type="ORF">L6452_18617</name>
</gene>
<evidence type="ECO:0000313" key="2">
    <source>
        <dbReference type="Proteomes" id="UP001055879"/>
    </source>
</evidence>
<reference evidence="2" key="1">
    <citation type="journal article" date="2022" name="Mol. Ecol. Resour.">
        <title>The genomes of chicory, endive, great burdock and yacon provide insights into Asteraceae palaeo-polyploidization history and plant inulin production.</title>
        <authorList>
            <person name="Fan W."/>
            <person name="Wang S."/>
            <person name="Wang H."/>
            <person name="Wang A."/>
            <person name="Jiang F."/>
            <person name="Liu H."/>
            <person name="Zhao H."/>
            <person name="Xu D."/>
            <person name="Zhang Y."/>
        </authorList>
    </citation>
    <scope>NUCLEOTIDE SEQUENCE [LARGE SCALE GENOMIC DNA]</scope>
    <source>
        <strain evidence="2">cv. Niubang</strain>
    </source>
</reference>
<dbReference type="Proteomes" id="UP001055879">
    <property type="component" value="Linkage Group LG05"/>
</dbReference>
<reference evidence="1 2" key="2">
    <citation type="journal article" date="2022" name="Mol. Ecol. Resour.">
        <title>The genomes of chicory, endive, great burdock and yacon provide insights into Asteraceae paleo-polyploidization history and plant inulin production.</title>
        <authorList>
            <person name="Fan W."/>
            <person name="Wang S."/>
            <person name="Wang H."/>
            <person name="Wang A."/>
            <person name="Jiang F."/>
            <person name="Liu H."/>
            <person name="Zhao H."/>
            <person name="Xu D."/>
            <person name="Zhang Y."/>
        </authorList>
    </citation>
    <scope>NUCLEOTIDE SEQUENCE [LARGE SCALE GENOMIC DNA]</scope>
    <source>
        <strain evidence="2">cv. Niubang</strain>
    </source>
</reference>